<evidence type="ECO:0000313" key="1">
    <source>
        <dbReference type="EMBL" id="CAG8534730.1"/>
    </source>
</evidence>
<sequence>FLKDVDEKEGTDHYYQDFLENFERQKILAKHLQRLTDKEFEQCKVDTIGARQTLCEYAAKYQTSN</sequence>
<proteinExistence type="predicted"/>
<name>A0ACA9LKJ5_9GLOM</name>
<reference evidence="1" key="1">
    <citation type="submission" date="2021-06" db="EMBL/GenBank/DDBJ databases">
        <authorList>
            <person name="Kallberg Y."/>
            <person name="Tangrot J."/>
            <person name="Rosling A."/>
        </authorList>
    </citation>
    <scope>NUCLEOTIDE SEQUENCE</scope>
    <source>
        <strain evidence="1">28 12/20/2015</strain>
    </source>
</reference>
<feature type="non-terminal residue" evidence="1">
    <location>
        <position position="1"/>
    </location>
</feature>
<dbReference type="Proteomes" id="UP000789366">
    <property type="component" value="Unassembled WGS sequence"/>
</dbReference>
<keyword evidence="2" id="KW-1185">Reference proteome</keyword>
<protein>
    <submittedName>
        <fullName evidence="1">16994_t:CDS:1</fullName>
    </submittedName>
</protein>
<accession>A0ACA9LKJ5</accession>
<dbReference type="EMBL" id="CAJVPW010004085">
    <property type="protein sequence ID" value="CAG8534730.1"/>
    <property type="molecule type" value="Genomic_DNA"/>
</dbReference>
<evidence type="ECO:0000313" key="2">
    <source>
        <dbReference type="Proteomes" id="UP000789366"/>
    </source>
</evidence>
<gene>
    <name evidence="1" type="ORF">SPELUC_LOCUS4527</name>
</gene>
<organism evidence="1 2">
    <name type="scientific">Cetraspora pellucida</name>
    <dbReference type="NCBI Taxonomy" id="1433469"/>
    <lineage>
        <taxon>Eukaryota</taxon>
        <taxon>Fungi</taxon>
        <taxon>Fungi incertae sedis</taxon>
        <taxon>Mucoromycota</taxon>
        <taxon>Glomeromycotina</taxon>
        <taxon>Glomeromycetes</taxon>
        <taxon>Diversisporales</taxon>
        <taxon>Gigasporaceae</taxon>
        <taxon>Cetraspora</taxon>
    </lineage>
</organism>
<comment type="caution">
    <text evidence="1">The sequence shown here is derived from an EMBL/GenBank/DDBJ whole genome shotgun (WGS) entry which is preliminary data.</text>
</comment>